<dbReference type="GO" id="GO:0015074">
    <property type="term" value="P:DNA integration"/>
    <property type="evidence" value="ECO:0007669"/>
    <property type="project" value="InterPro"/>
</dbReference>
<dbReference type="EMBL" id="NBNE01003672">
    <property type="protein sequence ID" value="OWZ07107.1"/>
    <property type="molecule type" value="Genomic_DNA"/>
</dbReference>
<dbReference type="InterPro" id="IPR043128">
    <property type="entry name" value="Rev_trsase/Diguanyl_cyclase"/>
</dbReference>
<dbReference type="STRING" id="4795.A0A225VQN2"/>
<dbReference type="CDD" id="cd09274">
    <property type="entry name" value="RNase_HI_RT_Ty3"/>
    <property type="match status" value="1"/>
</dbReference>
<name>A0A225VQN2_9STRA</name>
<dbReference type="InterPro" id="IPR001584">
    <property type="entry name" value="Integrase_cat-core"/>
</dbReference>
<dbReference type="InterPro" id="IPR036397">
    <property type="entry name" value="RNaseH_sf"/>
</dbReference>
<reference evidence="3" key="1">
    <citation type="submission" date="2017-03" db="EMBL/GenBank/DDBJ databases">
        <title>Phytopthora megakarya and P. palmivora, two closely related causual agents of cacao black pod achieved similar genome size and gene model numbers by different mechanisms.</title>
        <authorList>
            <person name="Ali S."/>
            <person name="Shao J."/>
            <person name="Larry D.J."/>
            <person name="Kronmiller B."/>
            <person name="Shen D."/>
            <person name="Strem M.D."/>
            <person name="Melnick R.L."/>
            <person name="Guiltinan M.J."/>
            <person name="Tyler B.M."/>
            <person name="Meinhardt L.W."/>
            <person name="Bailey B.A."/>
        </authorList>
    </citation>
    <scope>NUCLEOTIDE SEQUENCE [LARGE SCALE GENOMIC DNA]</scope>
    <source>
        <strain evidence="3">zdho120</strain>
    </source>
</reference>
<accession>A0A225VQN2</accession>
<organism evidence="2 3">
    <name type="scientific">Phytophthora megakarya</name>
    <dbReference type="NCBI Taxonomy" id="4795"/>
    <lineage>
        <taxon>Eukaryota</taxon>
        <taxon>Sar</taxon>
        <taxon>Stramenopiles</taxon>
        <taxon>Oomycota</taxon>
        <taxon>Peronosporomycetes</taxon>
        <taxon>Peronosporales</taxon>
        <taxon>Peronosporaceae</taxon>
        <taxon>Phytophthora</taxon>
    </lineage>
</organism>
<dbReference type="InterPro" id="IPR012337">
    <property type="entry name" value="RNaseH-like_sf"/>
</dbReference>
<dbReference type="Proteomes" id="UP000198211">
    <property type="component" value="Unassembled WGS sequence"/>
</dbReference>
<dbReference type="InterPro" id="IPR043502">
    <property type="entry name" value="DNA/RNA_pol_sf"/>
</dbReference>
<dbReference type="SUPFAM" id="SSF56672">
    <property type="entry name" value="DNA/RNA polymerases"/>
    <property type="match status" value="1"/>
</dbReference>
<feature type="domain" description="Integrase catalytic" evidence="1">
    <location>
        <begin position="264"/>
        <end position="379"/>
    </location>
</feature>
<dbReference type="Pfam" id="PF17921">
    <property type="entry name" value="Integrase_H2C2"/>
    <property type="match status" value="1"/>
</dbReference>
<dbReference type="InterPro" id="IPR050951">
    <property type="entry name" value="Retrovirus_Pol_polyprotein"/>
</dbReference>
<dbReference type="Gene3D" id="3.30.420.10">
    <property type="entry name" value="Ribonuclease H-like superfamily/Ribonuclease H"/>
    <property type="match status" value="1"/>
</dbReference>
<dbReference type="InterPro" id="IPR041588">
    <property type="entry name" value="Integrase_H2C2"/>
</dbReference>
<proteinExistence type="predicted"/>
<gene>
    <name evidence="2" type="ORF">PHMEG_00020544</name>
</gene>
<dbReference type="PANTHER" id="PTHR37984">
    <property type="entry name" value="PROTEIN CBG26694"/>
    <property type="match status" value="1"/>
</dbReference>
<protein>
    <submittedName>
        <fullName evidence="2">Pol Polyprotein</fullName>
    </submittedName>
</protein>
<dbReference type="GO" id="GO:0003676">
    <property type="term" value="F:nucleic acid binding"/>
    <property type="evidence" value="ECO:0007669"/>
    <property type="project" value="InterPro"/>
</dbReference>
<sequence length="394" mass="45113">MEISPVKVKVIQEWPVPKTKNQLQSFLGTTTYVQRFCKNFAMGGMLFQKQFRGGKEIERPIAFAGHKYKAAQVNYSVSEKGVPVRPTIGVETDHKSLETVFKQKRISRRIARWYDELAEYSFDIKYVRGVADGVSRRPDFEDTTEVITLASITTRAQLRDRVSNTLPAIIDEPWRAMKRTQAHLYCSNNKIFYQAHHVSTSRLVIPCLREISEALVAEFHDSPVYGHPGIDRTSRLIEASYFWPHLTSDVANQETQKHQGFLHSHAFPSRRWSHFAMDFITQLPKTEGGYDSVMVVVDQLSKRAHFAVGYTTDTAEDVGVRYQNEIFRPHGLPDLVLSDRDSKCTSSFWSKLCSLLGVGKKLTTAFRPQGDGITERINQFPGKLSSRVFERRFR</sequence>
<evidence type="ECO:0000259" key="1">
    <source>
        <dbReference type="PROSITE" id="PS50994"/>
    </source>
</evidence>
<dbReference type="SUPFAM" id="SSF53098">
    <property type="entry name" value="Ribonuclease H-like"/>
    <property type="match status" value="1"/>
</dbReference>
<dbReference type="PROSITE" id="PS50994">
    <property type="entry name" value="INTEGRASE"/>
    <property type="match status" value="1"/>
</dbReference>
<keyword evidence="3" id="KW-1185">Reference proteome</keyword>
<evidence type="ECO:0000313" key="2">
    <source>
        <dbReference type="EMBL" id="OWZ07107.1"/>
    </source>
</evidence>
<dbReference type="PANTHER" id="PTHR37984:SF5">
    <property type="entry name" value="PROTEIN NYNRIN-LIKE"/>
    <property type="match status" value="1"/>
</dbReference>
<dbReference type="Gene3D" id="1.10.340.70">
    <property type="match status" value="1"/>
</dbReference>
<dbReference type="AlphaFoldDB" id="A0A225VQN2"/>
<dbReference type="Gene3D" id="3.30.70.270">
    <property type="match status" value="1"/>
</dbReference>
<evidence type="ECO:0000313" key="3">
    <source>
        <dbReference type="Proteomes" id="UP000198211"/>
    </source>
</evidence>
<comment type="caution">
    <text evidence="2">The sequence shown here is derived from an EMBL/GenBank/DDBJ whole genome shotgun (WGS) entry which is preliminary data.</text>
</comment>